<sequence>MEQLKLNTGQTITNKFEHEICQTYSEAIALGINKYEWKEDEILEREEKLSVQVEDLKIIHLRLDCLVVDTGSNDYIFYINKYE</sequence>
<keyword evidence="2" id="KW-1185">Reference proteome</keyword>
<evidence type="ECO:0000313" key="1">
    <source>
        <dbReference type="EMBL" id="MFD2591337.1"/>
    </source>
</evidence>
<organism evidence="1 2">
    <name type="scientific">Aquimarina hainanensis</name>
    <dbReference type="NCBI Taxonomy" id="1578017"/>
    <lineage>
        <taxon>Bacteria</taxon>
        <taxon>Pseudomonadati</taxon>
        <taxon>Bacteroidota</taxon>
        <taxon>Flavobacteriia</taxon>
        <taxon>Flavobacteriales</taxon>
        <taxon>Flavobacteriaceae</taxon>
        <taxon>Aquimarina</taxon>
    </lineage>
</organism>
<reference evidence="2" key="1">
    <citation type="journal article" date="2019" name="Int. J. Syst. Evol. Microbiol.">
        <title>The Global Catalogue of Microorganisms (GCM) 10K type strain sequencing project: providing services to taxonomists for standard genome sequencing and annotation.</title>
        <authorList>
            <consortium name="The Broad Institute Genomics Platform"/>
            <consortium name="The Broad Institute Genome Sequencing Center for Infectious Disease"/>
            <person name="Wu L."/>
            <person name="Ma J."/>
        </authorList>
    </citation>
    <scope>NUCLEOTIDE SEQUENCE [LARGE SCALE GENOMIC DNA]</scope>
    <source>
        <strain evidence="2">KCTC 42423</strain>
    </source>
</reference>
<accession>A0ABW5N6U8</accession>
<protein>
    <submittedName>
        <fullName evidence="1">Uncharacterized protein</fullName>
    </submittedName>
</protein>
<proteinExistence type="predicted"/>
<evidence type="ECO:0000313" key="2">
    <source>
        <dbReference type="Proteomes" id="UP001597459"/>
    </source>
</evidence>
<dbReference type="EMBL" id="JBHULX010000019">
    <property type="protein sequence ID" value="MFD2591337.1"/>
    <property type="molecule type" value="Genomic_DNA"/>
</dbReference>
<dbReference type="Proteomes" id="UP001597459">
    <property type="component" value="Unassembled WGS sequence"/>
</dbReference>
<dbReference type="RefSeq" id="WP_378256678.1">
    <property type="nucleotide sequence ID" value="NZ_JBHSJV010000001.1"/>
</dbReference>
<comment type="caution">
    <text evidence="1">The sequence shown here is derived from an EMBL/GenBank/DDBJ whole genome shotgun (WGS) entry which is preliminary data.</text>
</comment>
<name>A0ABW5N6U8_9FLAO</name>
<gene>
    <name evidence="1" type="ORF">ACFSTE_10920</name>
</gene>